<organism evidence="2 3">
    <name type="scientific">Pristionchus entomophagus</name>
    <dbReference type="NCBI Taxonomy" id="358040"/>
    <lineage>
        <taxon>Eukaryota</taxon>
        <taxon>Metazoa</taxon>
        <taxon>Ecdysozoa</taxon>
        <taxon>Nematoda</taxon>
        <taxon>Chromadorea</taxon>
        <taxon>Rhabditida</taxon>
        <taxon>Rhabditina</taxon>
        <taxon>Diplogasteromorpha</taxon>
        <taxon>Diplogasteroidea</taxon>
        <taxon>Neodiplogasteridae</taxon>
        <taxon>Pristionchus</taxon>
    </lineage>
</organism>
<keyword evidence="1" id="KW-0472">Membrane</keyword>
<evidence type="ECO:0000313" key="3">
    <source>
        <dbReference type="Proteomes" id="UP001432027"/>
    </source>
</evidence>
<dbReference type="EMBL" id="BTSX01000004">
    <property type="protein sequence ID" value="GMS92497.1"/>
    <property type="molecule type" value="Genomic_DNA"/>
</dbReference>
<dbReference type="SUPFAM" id="SSF81321">
    <property type="entry name" value="Family A G protein-coupled receptor-like"/>
    <property type="match status" value="1"/>
</dbReference>
<dbReference type="PANTHER" id="PTHR23021:SF11">
    <property type="entry name" value="SERPENTINE RECEPTOR, CLASS T"/>
    <property type="match status" value="1"/>
</dbReference>
<dbReference type="AlphaFoldDB" id="A0AAV5TC55"/>
<keyword evidence="1" id="KW-1133">Transmembrane helix</keyword>
<dbReference type="Proteomes" id="UP001432027">
    <property type="component" value="Unassembled WGS sequence"/>
</dbReference>
<accession>A0AAV5TC55</accession>
<feature type="non-terminal residue" evidence="2">
    <location>
        <position position="1"/>
    </location>
</feature>
<proteinExistence type="predicted"/>
<name>A0AAV5TC55_9BILA</name>
<dbReference type="Pfam" id="PF10321">
    <property type="entry name" value="7TM_GPCR_Srt"/>
    <property type="match status" value="1"/>
</dbReference>
<feature type="transmembrane region" description="Helical" evidence="1">
    <location>
        <begin position="20"/>
        <end position="40"/>
    </location>
</feature>
<keyword evidence="1" id="KW-0812">Transmembrane</keyword>
<evidence type="ECO:0008006" key="4">
    <source>
        <dbReference type="Google" id="ProtNLM"/>
    </source>
</evidence>
<gene>
    <name evidence="2" type="ORF">PENTCL1PPCAC_14672</name>
</gene>
<protein>
    <recommendedName>
        <fullName evidence="4">G protein-coupled receptor</fullName>
    </recommendedName>
</protein>
<reference evidence="2" key="1">
    <citation type="submission" date="2023-10" db="EMBL/GenBank/DDBJ databases">
        <title>Genome assembly of Pristionchus species.</title>
        <authorList>
            <person name="Yoshida K."/>
            <person name="Sommer R.J."/>
        </authorList>
    </citation>
    <scope>NUCLEOTIDE SEQUENCE</scope>
    <source>
        <strain evidence="2">RS0144</strain>
    </source>
</reference>
<evidence type="ECO:0000256" key="1">
    <source>
        <dbReference type="SAM" id="Phobius"/>
    </source>
</evidence>
<dbReference type="PANTHER" id="PTHR23021">
    <property type="entry name" value="SERPENTINE RECEPTOR, CLASS T"/>
    <property type="match status" value="1"/>
</dbReference>
<keyword evidence="3" id="KW-1185">Reference proteome</keyword>
<comment type="caution">
    <text evidence="2">The sequence shown here is derived from an EMBL/GenBank/DDBJ whole genome shotgun (WGS) entry which is preliminary data.</text>
</comment>
<sequence length="88" mass="10008">QKGVQSEGHRQRVRANKAIFIQATLICVFNVVSSLEYVYMNFFPPTPTLVEIGHLCWQLSHGAPPYIYLLLNKTVQEGCRLKTNNSKT</sequence>
<evidence type="ECO:0000313" key="2">
    <source>
        <dbReference type="EMBL" id="GMS92497.1"/>
    </source>
</evidence>
<dbReference type="InterPro" id="IPR019425">
    <property type="entry name" value="7TM_GPCR_serpentine_rcpt_Srt"/>
</dbReference>